<sequence>MSKPANCFLIDLCGRSPYWEACRMRQPSIYMRFYGEVESWAYDTSRDVSAWKKRCITSRLVFGAQCRVRIVTRFFHETVNANRYVQNLFNPHVDQLTEDGRLYGYFQQDGATARTALVRVHEVFGEERTISTSSATSWPPRSPDLSPCDFYLWGKLKSQVYSNNPHTLEELQQNIENAIAAIPQAELLRVSHNFMKRAQRCIDVNDQRLSRYHQPMHHAFLSRRVPMPYLWNVSVIPLSSTRVVKFPRKRECCALIRDSDPSLRI</sequence>
<name>A0ABQ8TBB1_PERAM</name>
<evidence type="ECO:0000313" key="2">
    <source>
        <dbReference type="Proteomes" id="UP001148838"/>
    </source>
</evidence>
<keyword evidence="2" id="KW-1185">Reference proteome</keyword>
<gene>
    <name evidence="1" type="ORF">ANN_04601</name>
</gene>
<organism evidence="1 2">
    <name type="scientific">Periplaneta americana</name>
    <name type="common">American cockroach</name>
    <name type="synonym">Blatta americana</name>
    <dbReference type="NCBI Taxonomy" id="6978"/>
    <lineage>
        <taxon>Eukaryota</taxon>
        <taxon>Metazoa</taxon>
        <taxon>Ecdysozoa</taxon>
        <taxon>Arthropoda</taxon>
        <taxon>Hexapoda</taxon>
        <taxon>Insecta</taxon>
        <taxon>Pterygota</taxon>
        <taxon>Neoptera</taxon>
        <taxon>Polyneoptera</taxon>
        <taxon>Dictyoptera</taxon>
        <taxon>Blattodea</taxon>
        <taxon>Blattoidea</taxon>
        <taxon>Blattidae</taxon>
        <taxon>Blattinae</taxon>
        <taxon>Periplaneta</taxon>
    </lineage>
</organism>
<accession>A0ABQ8TBB1</accession>
<protein>
    <submittedName>
        <fullName evidence="1">Uncharacterized protein</fullName>
    </submittedName>
</protein>
<dbReference type="Gene3D" id="3.30.420.10">
    <property type="entry name" value="Ribonuclease H-like superfamily/Ribonuclease H"/>
    <property type="match status" value="1"/>
</dbReference>
<dbReference type="Proteomes" id="UP001148838">
    <property type="component" value="Unassembled WGS sequence"/>
</dbReference>
<reference evidence="1 2" key="1">
    <citation type="journal article" date="2022" name="Allergy">
        <title>Genome assembly and annotation of Periplaneta americana reveal a comprehensive cockroach allergen profile.</title>
        <authorList>
            <person name="Wang L."/>
            <person name="Xiong Q."/>
            <person name="Saelim N."/>
            <person name="Wang L."/>
            <person name="Nong W."/>
            <person name="Wan A.T."/>
            <person name="Shi M."/>
            <person name="Liu X."/>
            <person name="Cao Q."/>
            <person name="Hui J.H.L."/>
            <person name="Sookrung N."/>
            <person name="Leung T.F."/>
            <person name="Tungtrongchitr A."/>
            <person name="Tsui S.K.W."/>
        </authorList>
    </citation>
    <scope>NUCLEOTIDE SEQUENCE [LARGE SCALE GENOMIC DNA]</scope>
    <source>
        <strain evidence="1">PWHHKU_190912</strain>
    </source>
</reference>
<dbReference type="InterPro" id="IPR036397">
    <property type="entry name" value="RNaseH_sf"/>
</dbReference>
<dbReference type="PANTHER" id="PTHR47326">
    <property type="entry name" value="TRANSPOSABLE ELEMENT TC3 TRANSPOSASE-LIKE PROTEIN"/>
    <property type="match status" value="1"/>
</dbReference>
<dbReference type="EMBL" id="JAJSOF020000013">
    <property type="protein sequence ID" value="KAJ4442965.1"/>
    <property type="molecule type" value="Genomic_DNA"/>
</dbReference>
<comment type="caution">
    <text evidence="1">The sequence shown here is derived from an EMBL/GenBank/DDBJ whole genome shotgun (WGS) entry which is preliminary data.</text>
</comment>
<evidence type="ECO:0000313" key="1">
    <source>
        <dbReference type="EMBL" id="KAJ4442965.1"/>
    </source>
</evidence>
<dbReference type="PANTHER" id="PTHR47326:SF1">
    <property type="entry name" value="HTH PSQ-TYPE DOMAIN-CONTAINING PROTEIN"/>
    <property type="match status" value="1"/>
</dbReference>
<proteinExistence type="predicted"/>